<keyword evidence="3" id="KW-1185">Reference proteome</keyword>
<feature type="domain" description="NAD(P)-binding" evidence="1">
    <location>
        <begin position="9"/>
        <end position="214"/>
    </location>
</feature>
<proteinExistence type="predicted"/>
<dbReference type="OrthoDB" id="10254604at2759"/>
<dbReference type="Proteomes" id="UP000307440">
    <property type="component" value="Unassembled WGS sequence"/>
</dbReference>
<dbReference type="STRING" id="230819.A0A5C3KFM2"/>
<organism evidence="2 3">
    <name type="scientific">Coprinopsis marcescibilis</name>
    <name type="common">Agaric fungus</name>
    <name type="synonym">Psathyrella marcescibilis</name>
    <dbReference type="NCBI Taxonomy" id="230819"/>
    <lineage>
        <taxon>Eukaryota</taxon>
        <taxon>Fungi</taxon>
        <taxon>Dikarya</taxon>
        <taxon>Basidiomycota</taxon>
        <taxon>Agaricomycotina</taxon>
        <taxon>Agaricomycetes</taxon>
        <taxon>Agaricomycetidae</taxon>
        <taxon>Agaricales</taxon>
        <taxon>Agaricineae</taxon>
        <taxon>Psathyrellaceae</taxon>
        <taxon>Coprinopsis</taxon>
    </lineage>
</organism>
<dbReference type="InterPro" id="IPR036291">
    <property type="entry name" value="NAD(P)-bd_dom_sf"/>
</dbReference>
<sequence>MSKNVVIIGGHGKVALKLTRLLTNAGHKVTSVIRTTEQEEEIKEAGATPHVLSLEDALADRFTSLFIEKAADVVYFTAGAGGKGGEDRTKKVDFEGAVKIYDSIEGVEREGGKKNPHLILVSAVDIRNPDKIPEHYDESDRQMSERIRKVIASYMHWKYEADKNLIKRDAFSWSILRPGGLSDAPGTGKASIGRTHLSPVVSRDDVSLALFLLLDRQDANKLAIDFVGGDIPVSEGLDAFIARGVTDWLG</sequence>
<dbReference type="AlphaFoldDB" id="A0A5C3KFM2"/>
<evidence type="ECO:0000313" key="2">
    <source>
        <dbReference type="EMBL" id="TFK18939.1"/>
    </source>
</evidence>
<dbReference type="Pfam" id="PF13460">
    <property type="entry name" value="NAD_binding_10"/>
    <property type="match status" value="1"/>
</dbReference>
<reference evidence="2 3" key="1">
    <citation type="journal article" date="2019" name="Nat. Ecol. Evol.">
        <title>Megaphylogeny resolves global patterns of mushroom evolution.</title>
        <authorList>
            <person name="Varga T."/>
            <person name="Krizsan K."/>
            <person name="Foldi C."/>
            <person name="Dima B."/>
            <person name="Sanchez-Garcia M."/>
            <person name="Sanchez-Ramirez S."/>
            <person name="Szollosi G.J."/>
            <person name="Szarkandi J.G."/>
            <person name="Papp V."/>
            <person name="Albert L."/>
            <person name="Andreopoulos W."/>
            <person name="Angelini C."/>
            <person name="Antonin V."/>
            <person name="Barry K.W."/>
            <person name="Bougher N.L."/>
            <person name="Buchanan P."/>
            <person name="Buyck B."/>
            <person name="Bense V."/>
            <person name="Catcheside P."/>
            <person name="Chovatia M."/>
            <person name="Cooper J."/>
            <person name="Damon W."/>
            <person name="Desjardin D."/>
            <person name="Finy P."/>
            <person name="Geml J."/>
            <person name="Haridas S."/>
            <person name="Hughes K."/>
            <person name="Justo A."/>
            <person name="Karasinski D."/>
            <person name="Kautmanova I."/>
            <person name="Kiss B."/>
            <person name="Kocsube S."/>
            <person name="Kotiranta H."/>
            <person name="LaButti K.M."/>
            <person name="Lechner B.E."/>
            <person name="Liimatainen K."/>
            <person name="Lipzen A."/>
            <person name="Lukacs Z."/>
            <person name="Mihaltcheva S."/>
            <person name="Morgado L.N."/>
            <person name="Niskanen T."/>
            <person name="Noordeloos M.E."/>
            <person name="Ohm R.A."/>
            <person name="Ortiz-Santana B."/>
            <person name="Ovrebo C."/>
            <person name="Racz N."/>
            <person name="Riley R."/>
            <person name="Savchenko A."/>
            <person name="Shiryaev A."/>
            <person name="Soop K."/>
            <person name="Spirin V."/>
            <person name="Szebenyi C."/>
            <person name="Tomsovsky M."/>
            <person name="Tulloss R.E."/>
            <person name="Uehling J."/>
            <person name="Grigoriev I.V."/>
            <person name="Vagvolgyi C."/>
            <person name="Papp T."/>
            <person name="Martin F.M."/>
            <person name="Miettinen O."/>
            <person name="Hibbett D.S."/>
            <person name="Nagy L.G."/>
        </authorList>
    </citation>
    <scope>NUCLEOTIDE SEQUENCE [LARGE SCALE GENOMIC DNA]</scope>
    <source>
        <strain evidence="2 3">CBS 121175</strain>
    </source>
</reference>
<dbReference type="Gene3D" id="3.40.50.720">
    <property type="entry name" value="NAD(P)-binding Rossmann-like Domain"/>
    <property type="match status" value="1"/>
</dbReference>
<name>A0A5C3KFM2_COPMA</name>
<evidence type="ECO:0000313" key="3">
    <source>
        <dbReference type="Proteomes" id="UP000307440"/>
    </source>
</evidence>
<protein>
    <submittedName>
        <fullName evidence="2">NAD(P)-binding protein</fullName>
    </submittedName>
</protein>
<gene>
    <name evidence="2" type="ORF">FA15DRAFT_697825</name>
</gene>
<dbReference type="PANTHER" id="PTHR15020">
    <property type="entry name" value="FLAVIN REDUCTASE-RELATED"/>
    <property type="match status" value="1"/>
</dbReference>
<evidence type="ECO:0000259" key="1">
    <source>
        <dbReference type="Pfam" id="PF13460"/>
    </source>
</evidence>
<dbReference type="EMBL" id="ML210368">
    <property type="protein sequence ID" value="TFK18939.1"/>
    <property type="molecule type" value="Genomic_DNA"/>
</dbReference>
<dbReference type="SUPFAM" id="SSF51735">
    <property type="entry name" value="NAD(P)-binding Rossmann-fold domains"/>
    <property type="match status" value="1"/>
</dbReference>
<accession>A0A5C3KFM2</accession>
<dbReference type="InterPro" id="IPR016040">
    <property type="entry name" value="NAD(P)-bd_dom"/>
</dbReference>
<dbReference type="PANTHER" id="PTHR15020:SF50">
    <property type="entry name" value="UPF0659 PROTEIN YMR090W"/>
    <property type="match status" value="1"/>
</dbReference>